<name>G0TRG2_TRYVY</name>
<dbReference type="AlphaFoldDB" id="G0TRG2"/>
<evidence type="ECO:0000256" key="1">
    <source>
        <dbReference type="SAM" id="SignalP"/>
    </source>
</evidence>
<evidence type="ECO:0008006" key="3">
    <source>
        <dbReference type="Google" id="ProtNLM"/>
    </source>
</evidence>
<reference evidence="2" key="1">
    <citation type="journal article" date="2012" name="Proc. Natl. Acad. Sci. U.S.A.">
        <title>Antigenic diversity is generated by distinct evolutionary mechanisms in African trypanosome species.</title>
        <authorList>
            <person name="Jackson A.P."/>
            <person name="Berry A."/>
            <person name="Aslett M."/>
            <person name="Allison H.C."/>
            <person name="Burton P."/>
            <person name="Vavrova-Anderson J."/>
            <person name="Brown R."/>
            <person name="Browne H."/>
            <person name="Corton N."/>
            <person name="Hauser H."/>
            <person name="Gamble J."/>
            <person name="Gilderthorp R."/>
            <person name="Marcello L."/>
            <person name="McQuillan J."/>
            <person name="Otto T.D."/>
            <person name="Quail M.A."/>
            <person name="Sanders M.J."/>
            <person name="van Tonder A."/>
            <person name="Ginger M.L."/>
            <person name="Field M.C."/>
            <person name="Barry J.D."/>
            <person name="Hertz-Fowler C."/>
            <person name="Berriman M."/>
        </authorList>
    </citation>
    <scope>NUCLEOTIDE SEQUENCE</scope>
    <source>
        <strain evidence="2">Y486</strain>
    </source>
</reference>
<proteinExistence type="predicted"/>
<feature type="signal peptide" evidence="1">
    <location>
        <begin position="1"/>
        <end position="22"/>
    </location>
</feature>
<feature type="chain" id="PRO_5003410062" description="Secreted protein" evidence="1">
    <location>
        <begin position="23"/>
        <end position="189"/>
    </location>
</feature>
<protein>
    <recommendedName>
        <fullName evidence="3">Secreted protein</fullName>
    </recommendedName>
</protein>
<organism evidence="2">
    <name type="scientific">Trypanosoma vivax (strain Y486)</name>
    <dbReference type="NCBI Taxonomy" id="1055687"/>
    <lineage>
        <taxon>Eukaryota</taxon>
        <taxon>Discoba</taxon>
        <taxon>Euglenozoa</taxon>
        <taxon>Kinetoplastea</taxon>
        <taxon>Metakinetoplastina</taxon>
        <taxon>Trypanosomatida</taxon>
        <taxon>Trypanosomatidae</taxon>
        <taxon>Trypanosoma</taxon>
        <taxon>Duttonella</taxon>
    </lineage>
</organism>
<gene>
    <name evidence="2" type="ORF">TVY486_0101740</name>
</gene>
<accession>G0TRG2</accession>
<dbReference type="EMBL" id="HE573017">
    <property type="protein sequence ID" value="CCC46526.1"/>
    <property type="molecule type" value="Genomic_DNA"/>
</dbReference>
<keyword evidence="1" id="KW-0732">Signal</keyword>
<dbReference type="VEuPathDB" id="TriTrypDB:TvY486_0101740"/>
<evidence type="ECO:0000313" key="2">
    <source>
        <dbReference type="EMBL" id="CCC46526.1"/>
    </source>
</evidence>
<sequence>MFPPLILIFVLRLWTLCWLCESMEGIEAIILSWRRGLYGKDVRVRTMLQPVFFVLVCFLSLPLCPSHQTDVVQQWELLMPECEPLGWWLLSDFLDYRGRTVPGRVDFGVLLAAVGSSFHSGVCGGMCVVACEKDGGGRRGNSFYLSLPVQYLTAVCKMCCCTGRCSTIPFFCLFVCSCFSLLLSVCCQC</sequence>